<evidence type="ECO:0000313" key="2">
    <source>
        <dbReference type="Proteomes" id="UP000032142"/>
    </source>
</evidence>
<keyword evidence="2" id="KW-1185">Reference proteome</keyword>
<dbReference type="Proteomes" id="UP000032142">
    <property type="component" value="Unassembled WGS sequence"/>
</dbReference>
<protein>
    <submittedName>
        <fullName evidence="1">Uncharacterized protein</fullName>
    </submittedName>
</protein>
<reference evidence="2" key="1">
    <citation type="submission" date="2014-09" db="EMBL/GenBank/DDBJ databases">
        <authorList>
            <person name="Mudge J."/>
            <person name="Ramaraj T."/>
            <person name="Lindquist I.E."/>
            <person name="Bharti A.K."/>
            <person name="Sundararajan A."/>
            <person name="Cameron C.T."/>
            <person name="Woodward J.E."/>
            <person name="May G.D."/>
            <person name="Brubaker C."/>
            <person name="Broadhvest J."/>
            <person name="Wilkins T.A."/>
        </authorList>
    </citation>
    <scope>NUCLEOTIDE SEQUENCE</scope>
    <source>
        <strain evidence="2">cv. AKA8401</strain>
    </source>
</reference>
<dbReference type="EMBL" id="KN418566">
    <property type="protein sequence ID" value="KHG21440.1"/>
    <property type="molecule type" value="Genomic_DNA"/>
</dbReference>
<sequence length="33" mass="3788">MYYQFNKGSLQLDLIDNILAFQLVCSIPIRLGT</sequence>
<name>A0A0B0P8R8_GOSAR</name>
<accession>A0A0B0P8R8</accession>
<proteinExistence type="predicted"/>
<gene>
    <name evidence="1" type="ORF">F383_26519</name>
</gene>
<dbReference type="AlphaFoldDB" id="A0A0B0P8R8"/>
<evidence type="ECO:0000313" key="1">
    <source>
        <dbReference type="EMBL" id="KHG21440.1"/>
    </source>
</evidence>
<organism evidence="1 2">
    <name type="scientific">Gossypium arboreum</name>
    <name type="common">Tree cotton</name>
    <name type="synonym">Gossypium nanking</name>
    <dbReference type="NCBI Taxonomy" id="29729"/>
    <lineage>
        <taxon>Eukaryota</taxon>
        <taxon>Viridiplantae</taxon>
        <taxon>Streptophyta</taxon>
        <taxon>Embryophyta</taxon>
        <taxon>Tracheophyta</taxon>
        <taxon>Spermatophyta</taxon>
        <taxon>Magnoliopsida</taxon>
        <taxon>eudicotyledons</taxon>
        <taxon>Gunneridae</taxon>
        <taxon>Pentapetalae</taxon>
        <taxon>rosids</taxon>
        <taxon>malvids</taxon>
        <taxon>Malvales</taxon>
        <taxon>Malvaceae</taxon>
        <taxon>Malvoideae</taxon>
        <taxon>Gossypium</taxon>
    </lineage>
</organism>